<dbReference type="GO" id="GO:0051119">
    <property type="term" value="F:sugar transmembrane transporter activity"/>
    <property type="evidence" value="ECO:0007669"/>
    <property type="project" value="InterPro"/>
</dbReference>
<dbReference type="Gene3D" id="1.20.1280.290">
    <property type="match status" value="2"/>
</dbReference>
<feature type="transmembrane region" description="Helical" evidence="10">
    <location>
        <begin position="70"/>
        <end position="91"/>
    </location>
</feature>
<comment type="similarity">
    <text evidence="2">Belongs to the SWEET sugar transporter family.</text>
</comment>
<feature type="transmembrane region" description="Helical" evidence="10">
    <location>
        <begin position="161"/>
        <end position="182"/>
    </location>
</feature>
<evidence type="ECO:0000256" key="5">
    <source>
        <dbReference type="ARBA" id="ARBA00022692"/>
    </source>
</evidence>
<dbReference type="OrthoDB" id="409725at2759"/>
<comment type="subcellular location">
    <subcellularLocation>
        <location evidence="1">Endomembrane system</location>
        <topology evidence="1">Multi-pass membrane protein</topology>
    </subcellularLocation>
</comment>
<evidence type="ECO:0000313" key="11">
    <source>
        <dbReference type="EMBL" id="GBG34218.1"/>
    </source>
</evidence>
<dbReference type="PANTHER" id="PTHR10791">
    <property type="entry name" value="RAG1-ACTIVATING PROTEIN 1"/>
    <property type="match status" value="1"/>
</dbReference>
<keyword evidence="3" id="KW-0813">Transport</keyword>
<dbReference type="InParanoid" id="A0A2R5GWR8"/>
<evidence type="ECO:0000256" key="3">
    <source>
        <dbReference type="ARBA" id="ARBA00022448"/>
    </source>
</evidence>
<feature type="compositionally biased region" description="Low complexity" evidence="9">
    <location>
        <begin position="319"/>
        <end position="330"/>
    </location>
</feature>
<keyword evidence="4 11" id="KW-0762">Sugar transport</keyword>
<protein>
    <submittedName>
        <fullName evidence="11">Bidirectional sugar transporter SWEET11</fullName>
    </submittedName>
</protein>
<evidence type="ECO:0000256" key="2">
    <source>
        <dbReference type="ARBA" id="ARBA00007809"/>
    </source>
</evidence>
<gene>
    <name evidence="11" type="ORF">FCC1311_104422</name>
</gene>
<proteinExistence type="inferred from homology"/>
<keyword evidence="5 10" id="KW-0812">Transmembrane</keyword>
<keyword evidence="6" id="KW-0677">Repeat</keyword>
<evidence type="ECO:0000256" key="4">
    <source>
        <dbReference type="ARBA" id="ARBA00022597"/>
    </source>
</evidence>
<feature type="compositionally biased region" description="Polar residues" evidence="9">
    <location>
        <begin position="305"/>
        <end position="318"/>
    </location>
</feature>
<evidence type="ECO:0000256" key="8">
    <source>
        <dbReference type="ARBA" id="ARBA00023136"/>
    </source>
</evidence>
<dbReference type="Pfam" id="PF03083">
    <property type="entry name" value="MtN3_slv"/>
    <property type="match status" value="1"/>
</dbReference>
<dbReference type="InterPro" id="IPR047664">
    <property type="entry name" value="SWEET"/>
</dbReference>
<keyword evidence="8 10" id="KW-0472">Membrane</keyword>
<feature type="transmembrane region" description="Helical" evidence="10">
    <location>
        <begin position="12"/>
        <end position="32"/>
    </location>
</feature>
<feature type="compositionally biased region" description="Low complexity" evidence="9">
    <location>
        <begin position="258"/>
        <end position="276"/>
    </location>
</feature>
<reference evidence="11 12" key="1">
    <citation type="submission" date="2017-12" db="EMBL/GenBank/DDBJ databases">
        <title>Sequencing, de novo assembly and annotation of complete genome of a new Thraustochytrid species, strain FCC1311.</title>
        <authorList>
            <person name="Sedici K."/>
            <person name="Godart F."/>
            <person name="Aiese Cigliano R."/>
            <person name="Sanseverino W."/>
            <person name="Barakat M."/>
            <person name="Ortet P."/>
            <person name="Marechal E."/>
            <person name="Cagnac O."/>
            <person name="Amato A."/>
        </authorList>
    </citation>
    <scope>NUCLEOTIDE SEQUENCE [LARGE SCALE GENOMIC DNA]</scope>
</reference>
<dbReference type="EMBL" id="BEYU01000184">
    <property type="protein sequence ID" value="GBG34218.1"/>
    <property type="molecule type" value="Genomic_DNA"/>
</dbReference>
<dbReference type="GO" id="GO:0016020">
    <property type="term" value="C:membrane"/>
    <property type="evidence" value="ECO:0007669"/>
    <property type="project" value="InterPro"/>
</dbReference>
<feature type="transmembrane region" description="Helical" evidence="10">
    <location>
        <begin position="103"/>
        <end position="121"/>
    </location>
</feature>
<keyword evidence="12" id="KW-1185">Reference proteome</keyword>
<evidence type="ECO:0000256" key="6">
    <source>
        <dbReference type="ARBA" id="ARBA00022737"/>
    </source>
</evidence>
<evidence type="ECO:0000256" key="1">
    <source>
        <dbReference type="ARBA" id="ARBA00004127"/>
    </source>
</evidence>
<comment type="caution">
    <text evidence="11">The sequence shown here is derived from an EMBL/GenBank/DDBJ whole genome shotgun (WGS) entry which is preliminary data.</text>
</comment>
<feature type="transmembrane region" description="Helical" evidence="10">
    <location>
        <begin position="188"/>
        <end position="209"/>
    </location>
</feature>
<accession>A0A2R5GWR8</accession>
<organism evidence="11 12">
    <name type="scientific">Hondaea fermentalgiana</name>
    <dbReference type="NCBI Taxonomy" id="2315210"/>
    <lineage>
        <taxon>Eukaryota</taxon>
        <taxon>Sar</taxon>
        <taxon>Stramenopiles</taxon>
        <taxon>Bigyra</taxon>
        <taxon>Labyrinthulomycetes</taxon>
        <taxon>Thraustochytrida</taxon>
        <taxon>Thraustochytriidae</taxon>
        <taxon>Hondaea</taxon>
    </lineage>
</organism>
<name>A0A2R5GWR8_9STRA</name>
<evidence type="ECO:0000256" key="9">
    <source>
        <dbReference type="SAM" id="MobiDB-lite"/>
    </source>
</evidence>
<evidence type="ECO:0000256" key="7">
    <source>
        <dbReference type="ARBA" id="ARBA00022989"/>
    </source>
</evidence>
<dbReference type="Proteomes" id="UP000241890">
    <property type="component" value="Unassembled WGS sequence"/>
</dbReference>
<feature type="region of interest" description="Disordered" evidence="9">
    <location>
        <begin position="249"/>
        <end position="276"/>
    </location>
</feature>
<dbReference type="GO" id="GO:0012505">
    <property type="term" value="C:endomembrane system"/>
    <property type="evidence" value="ECO:0007669"/>
    <property type="project" value="UniProtKB-SubCell"/>
</dbReference>
<evidence type="ECO:0000313" key="12">
    <source>
        <dbReference type="Proteomes" id="UP000241890"/>
    </source>
</evidence>
<feature type="region of interest" description="Disordered" evidence="9">
    <location>
        <begin position="299"/>
        <end position="341"/>
    </location>
</feature>
<sequence length="341" mass="36545">MSGADVFVSQVAPVAGVIITELLVLGPMYAVLEARRNGRLGSLDPVLFSMTLPQSVIWVVYGALLNNIYYFLGSIGGVFVGVFYLMTVMQLAPSKSQCRKMEVFLFVQIFVISIIGVVGFYDKEVATQAAGLDSMLSSISLYATPFLNLRNMVINKDASSINRGFLFMQLVSGAMWTSYTFFEFDIWVLVPSLMGLFFGIVQLSLVVVYRKPRSQFPAGAQDMPLMNAVEGCYRPPICYRSKSSESMTATETPASVTEPAAAGAPDAPAAAAGPLGEDAAEAISKAEISVPQEYFEAPTAPEMPSFSTPLEMNAPSSTAAANDHVAAPPASGDFSRSLDLV</sequence>
<dbReference type="PANTHER" id="PTHR10791:SF224">
    <property type="entry name" value="SUGAR TRANSPORTER SWEET"/>
    <property type="match status" value="1"/>
</dbReference>
<keyword evidence="7 10" id="KW-1133">Transmembrane helix</keyword>
<dbReference type="AlphaFoldDB" id="A0A2R5GWR8"/>
<dbReference type="InterPro" id="IPR004316">
    <property type="entry name" value="SWEET_rpt"/>
</dbReference>
<evidence type="ECO:0000256" key="10">
    <source>
        <dbReference type="SAM" id="Phobius"/>
    </source>
</evidence>